<dbReference type="EMBL" id="PYHR01000002">
    <property type="protein sequence ID" value="PWD52421.1"/>
    <property type="molecule type" value="Genomic_DNA"/>
</dbReference>
<organism evidence="2 3">
    <name type="scientific">Serinibacter arcticus</name>
    <dbReference type="NCBI Taxonomy" id="1655435"/>
    <lineage>
        <taxon>Bacteria</taxon>
        <taxon>Bacillati</taxon>
        <taxon>Actinomycetota</taxon>
        <taxon>Actinomycetes</taxon>
        <taxon>Micrococcales</taxon>
        <taxon>Beutenbergiaceae</taxon>
        <taxon>Serinibacter</taxon>
    </lineage>
</organism>
<feature type="compositionally biased region" description="Low complexity" evidence="1">
    <location>
        <begin position="1"/>
        <end position="10"/>
    </location>
</feature>
<name>A0A2U1ZZM6_9MICO</name>
<dbReference type="Proteomes" id="UP000245166">
    <property type="component" value="Unassembled WGS sequence"/>
</dbReference>
<reference evidence="2 3" key="1">
    <citation type="submission" date="2018-03" db="EMBL/GenBank/DDBJ databases">
        <title>Genome assembly of novel Miniimonas species PCH200.</title>
        <authorList>
            <person name="Thakur V."/>
            <person name="Kumar V."/>
            <person name="Singh D."/>
        </authorList>
    </citation>
    <scope>NUCLEOTIDE SEQUENCE [LARGE SCALE GENOMIC DNA]</scope>
    <source>
        <strain evidence="2 3">PCH200</strain>
    </source>
</reference>
<sequence length="427" mass="43705">MGRGAAAAPRGGDRDGGRGRLAGRAAPHQRFRGQVRGQGGGGRRRRPVHRAAARGRAPAHRARVDAAAGAPRRRDATARARRAPDAPHARRRVGRPVRGGSGAGHGARAASRRRAVGARSAGSRGAGRADVAGGRRARARRRGRRAGGASPLRRLAARAPARRPRAAGRRRGRRGARGPRRGAGDGVGLPRAGPGPGPRGGADRGGTATLGAARAGAGRGRHVDRLGAAPPGRRRGGAGVGRRTGRVVSADRGGAGVGRPGVTVWLRSVAVRAVLLALLWIAVTEADASPGYAPVAVAVATAVSLVVTGGPGSPAPGRASALRRTGRALALAGWVAGRSVVGGIDVARRALRLPRTDIDPVWTTYTCSLPGETSRIVFAFVLNLMPGTLSARLHGPGRDVLDVHVISRELDVESSAAELERRIAGLL</sequence>
<dbReference type="GO" id="GO:0016020">
    <property type="term" value="C:membrane"/>
    <property type="evidence" value="ECO:0007669"/>
    <property type="project" value="InterPro"/>
</dbReference>
<evidence type="ECO:0000313" key="2">
    <source>
        <dbReference type="EMBL" id="PWD52421.1"/>
    </source>
</evidence>
<feature type="compositionally biased region" description="Basic residues" evidence="1">
    <location>
        <begin position="135"/>
        <end position="145"/>
    </location>
</feature>
<feature type="compositionally biased region" description="Low complexity" evidence="1">
    <location>
        <begin position="117"/>
        <end position="134"/>
    </location>
</feature>
<gene>
    <name evidence="2" type="ORF">C8046_06790</name>
</gene>
<keyword evidence="3" id="KW-1185">Reference proteome</keyword>
<evidence type="ECO:0000313" key="3">
    <source>
        <dbReference type="Proteomes" id="UP000245166"/>
    </source>
</evidence>
<proteinExistence type="predicted"/>
<feature type="compositionally biased region" description="Low complexity" evidence="1">
    <location>
        <begin position="205"/>
        <end position="216"/>
    </location>
</feature>
<accession>A0A2U1ZZM6</accession>
<feature type="compositionally biased region" description="Low complexity" evidence="1">
    <location>
        <begin position="147"/>
        <end position="159"/>
    </location>
</feature>
<feature type="region of interest" description="Disordered" evidence="1">
    <location>
        <begin position="1"/>
        <end position="247"/>
    </location>
</feature>
<dbReference type="InterPro" id="IPR002758">
    <property type="entry name" value="Cation_antiport_E"/>
</dbReference>
<evidence type="ECO:0000256" key="1">
    <source>
        <dbReference type="SAM" id="MobiDB-lite"/>
    </source>
</evidence>
<feature type="compositionally biased region" description="Basic and acidic residues" evidence="1">
    <location>
        <begin position="72"/>
        <end position="88"/>
    </location>
</feature>
<dbReference type="Pfam" id="PF01899">
    <property type="entry name" value="MNHE"/>
    <property type="match status" value="1"/>
</dbReference>
<protein>
    <recommendedName>
        <fullName evidence="4">Na(+) H(+) antiporter subunit E</fullName>
    </recommendedName>
</protein>
<comment type="caution">
    <text evidence="2">The sequence shown here is derived from an EMBL/GenBank/DDBJ whole genome shotgun (WGS) entry which is preliminary data.</text>
</comment>
<dbReference type="GO" id="GO:0008324">
    <property type="term" value="F:monoatomic cation transmembrane transporter activity"/>
    <property type="evidence" value="ECO:0007669"/>
    <property type="project" value="InterPro"/>
</dbReference>
<dbReference type="AlphaFoldDB" id="A0A2U1ZZM6"/>
<evidence type="ECO:0008006" key="4">
    <source>
        <dbReference type="Google" id="ProtNLM"/>
    </source>
</evidence>
<feature type="compositionally biased region" description="Basic residues" evidence="1">
    <location>
        <begin position="160"/>
        <end position="180"/>
    </location>
</feature>
<feature type="compositionally biased region" description="Basic residues" evidence="1">
    <location>
        <begin position="42"/>
        <end position="61"/>
    </location>
</feature>